<sequence length="456" mass="49990">MLFSGLIEVRNNLLNIVYSVYGLSLYICHRNNMNTLTLKIMKSIKFFIWLILVLLGTNLQAQVSPKSGIWRGVFTIFNGQESPFNFELNGSTVFLLNGSERFELKNVSQKGDSLFIPVDIYDAVLSAKIESPTVLSGRFKKLNTANPDAGISFKAESGRKYRFFENPVSAEVSLNGKWDVIVGNGPNGGNKTVGVFEQSGSKLTGTILSTTGDYRFFEGTVKGDEFFLSAFSGSSPSLIKGKISGDNLTGEIIGVRGVTAIKGTRNAEAALPDAYSLTKVKEGTKFDFSLPDAFSGKLVSLKDEKYKGKAVIVTILGSWCPNCIDEASFLAPWYKANRNRGVEIIGLSFERKNDPAFAKTRLETLKKRFGIDYDILFAGVADKKQVSSVLPALSDFLSFPTTILVDREGNVSKIHTGYTGPATGKYYEEFVKEFNKDVNELLGSGQSKSTHNQSGK</sequence>
<protein>
    <submittedName>
        <fullName evidence="2">Peroxiredoxin</fullName>
    </submittedName>
</protein>
<dbReference type="InterPro" id="IPR013766">
    <property type="entry name" value="Thioredoxin_domain"/>
</dbReference>
<dbReference type="AlphaFoldDB" id="A0A1I5YDK7"/>
<dbReference type="InterPro" id="IPR036249">
    <property type="entry name" value="Thioredoxin-like_sf"/>
</dbReference>
<feature type="domain" description="Thioredoxin" evidence="1">
    <location>
        <begin position="279"/>
        <end position="436"/>
    </location>
</feature>
<dbReference type="STRING" id="1079859.SAMN04515674_11837"/>
<gene>
    <name evidence="2" type="ORF">SAMN04515674_11837</name>
</gene>
<reference evidence="2 3" key="1">
    <citation type="submission" date="2016-10" db="EMBL/GenBank/DDBJ databases">
        <authorList>
            <person name="de Groot N.N."/>
        </authorList>
    </citation>
    <scope>NUCLEOTIDE SEQUENCE [LARGE SCALE GENOMIC DNA]</scope>
    <source>
        <strain evidence="3">E92,LMG 26720,CCM 7988</strain>
    </source>
</reference>
<dbReference type="PROSITE" id="PS51352">
    <property type="entry name" value="THIOREDOXIN_2"/>
    <property type="match status" value="1"/>
</dbReference>
<dbReference type="GO" id="GO:0016491">
    <property type="term" value="F:oxidoreductase activity"/>
    <property type="evidence" value="ECO:0007669"/>
    <property type="project" value="InterPro"/>
</dbReference>
<dbReference type="PANTHER" id="PTHR42852">
    <property type="entry name" value="THIOL:DISULFIDE INTERCHANGE PROTEIN DSBE"/>
    <property type="match status" value="1"/>
</dbReference>
<keyword evidence="3" id="KW-1185">Reference proteome</keyword>
<name>A0A1I5YDK7_9BACT</name>
<accession>A0A1I5YDK7</accession>
<evidence type="ECO:0000313" key="3">
    <source>
        <dbReference type="Proteomes" id="UP000199306"/>
    </source>
</evidence>
<evidence type="ECO:0000259" key="1">
    <source>
        <dbReference type="PROSITE" id="PS51352"/>
    </source>
</evidence>
<dbReference type="InterPro" id="IPR013740">
    <property type="entry name" value="Redoxin"/>
</dbReference>
<dbReference type="InterPro" id="IPR050553">
    <property type="entry name" value="Thioredoxin_ResA/DsbE_sf"/>
</dbReference>
<dbReference type="PANTHER" id="PTHR42852:SF13">
    <property type="entry name" value="PROTEIN DIPZ"/>
    <property type="match status" value="1"/>
</dbReference>
<dbReference type="Pfam" id="PF08534">
    <property type="entry name" value="Redoxin"/>
    <property type="match status" value="1"/>
</dbReference>
<dbReference type="OrthoDB" id="616241at2"/>
<dbReference type="Gene3D" id="3.40.30.10">
    <property type="entry name" value="Glutaredoxin"/>
    <property type="match status" value="1"/>
</dbReference>
<organism evidence="2 3">
    <name type="scientific">Pseudarcicella hirudinis</name>
    <dbReference type="NCBI Taxonomy" id="1079859"/>
    <lineage>
        <taxon>Bacteria</taxon>
        <taxon>Pseudomonadati</taxon>
        <taxon>Bacteroidota</taxon>
        <taxon>Cytophagia</taxon>
        <taxon>Cytophagales</taxon>
        <taxon>Flectobacillaceae</taxon>
        <taxon>Pseudarcicella</taxon>
    </lineage>
</organism>
<dbReference type="SUPFAM" id="SSF52833">
    <property type="entry name" value="Thioredoxin-like"/>
    <property type="match status" value="1"/>
</dbReference>
<dbReference type="EMBL" id="FOXH01000018">
    <property type="protein sequence ID" value="SFQ42291.1"/>
    <property type="molecule type" value="Genomic_DNA"/>
</dbReference>
<dbReference type="CDD" id="cd02966">
    <property type="entry name" value="TlpA_like_family"/>
    <property type="match status" value="1"/>
</dbReference>
<dbReference type="Proteomes" id="UP000199306">
    <property type="component" value="Unassembled WGS sequence"/>
</dbReference>
<evidence type="ECO:0000313" key="2">
    <source>
        <dbReference type="EMBL" id="SFQ42291.1"/>
    </source>
</evidence>
<proteinExistence type="predicted"/>